<dbReference type="PANTHER" id="PTHR47089:SF1">
    <property type="entry name" value="GUANOSINE ABC TRANSPORTER PERMEASE PROTEIN NUPP"/>
    <property type="match status" value="1"/>
</dbReference>
<dbReference type="EMBL" id="AWTT01000001">
    <property type="protein sequence ID" value="KIS04297.1"/>
    <property type="molecule type" value="Genomic_DNA"/>
</dbReference>
<accession>A0A0D1A9A6</accession>
<evidence type="ECO:0000313" key="8">
    <source>
        <dbReference type="Proteomes" id="UP000032279"/>
    </source>
</evidence>
<dbReference type="OrthoDB" id="45037at2"/>
<organism evidence="7 8">
    <name type="scientific">Paucilactobacillus wasatchensis</name>
    <dbReference type="NCBI Taxonomy" id="1335616"/>
    <lineage>
        <taxon>Bacteria</taxon>
        <taxon>Bacillati</taxon>
        <taxon>Bacillota</taxon>
        <taxon>Bacilli</taxon>
        <taxon>Lactobacillales</taxon>
        <taxon>Lactobacillaceae</taxon>
        <taxon>Paucilactobacillus</taxon>
    </lineage>
</organism>
<dbReference type="Proteomes" id="UP000032279">
    <property type="component" value="Unassembled WGS sequence"/>
</dbReference>
<dbReference type="GO" id="GO:0005886">
    <property type="term" value="C:plasma membrane"/>
    <property type="evidence" value="ECO:0007669"/>
    <property type="project" value="UniProtKB-SubCell"/>
</dbReference>
<feature type="transmembrane region" description="Helical" evidence="6">
    <location>
        <begin position="106"/>
        <end position="127"/>
    </location>
</feature>
<evidence type="ECO:0000256" key="5">
    <source>
        <dbReference type="ARBA" id="ARBA00023136"/>
    </source>
</evidence>
<feature type="transmembrane region" description="Helical" evidence="6">
    <location>
        <begin position="9"/>
        <end position="35"/>
    </location>
</feature>
<evidence type="ECO:0000256" key="6">
    <source>
        <dbReference type="SAM" id="Phobius"/>
    </source>
</evidence>
<evidence type="ECO:0000256" key="4">
    <source>
        <dbReference type="ARBA" id="ARBA00022989"/>
    </source>
</evidence>
<feature type="transmembrane region" description="Helical" evidence="6">
    <location>
        <begin position="191"/>
        <end position="210"/>
    </location>
</feature>
<keyword evidence="8" id="KW-1185">Reference proteome</keyword>
<evidence type="ECO:0000256" key="3">
    <source>
        <dbReference type="ARBA" id="ARBA00022692"/>
    </source>
</evidence>
<comment type="subcellular location">
    <subcellularLocation>
        <location evidence="1">Cell membrane</location>
        <topology evidence="1">Multi-pass membrane protein</topology>
    </subcellularLocation>
</comment>
<evidence type="ECO:0000256" key="1">
    <source>
        <dbReference type="ARBA" id="ARBA00004651"/>
    </source>
</evidence>
<feature type="transmembrane region" description="Helical" evidence="6">
    <location>
        <begin position="240"/>
        <end position="260"/>
    </location>
</feature>
<protein>
    <submittedName>
        <fullName evidence="7">Putative deoxyribose-specific ABC transporter, permease protein</fullName>
    </submittedName>
</protein>
<feature type="transmembrane region" description="Helical" evidence="6">
    <location>
        <begin position="293"/>
        <end position="314"/>
    </location>
</feature>
<feature type="transmembrane region" description="Helical" evidence="6">
    <location>
        <begin position="320"/>
        <end position="338"/>
    </location>
</feature>
<gene>
    <name evidence="7" type="ORF">WDC_0034</name>
</gene>
<dbReference type="CDD" id="cd06580">
    <property type="entry name" value="TM_PBP1_transp_TpRbsC_like"/>
    <property type="match status" value="1"/>
</dbReference>
<dbReference type="PATRIC" id="fig|1335616.4.peg.34"/>
<evidence type="ECO:0000313" key="7">
    <source>
        <dbReference type="EMBL" id="KIS04297.1"/>
    </source>
</evidence>
<name>A0A0D1A9A6_9LACO</name>
<dbReference type="RefSeq" id="WP_044009790.1">
    <property type="nucleotide sequence ID" value="NZ_AWTT01000001.1"/>
</dbReference>
<proteinExistence type="predicted"/>
<dbReference type="AlphaFoldDB" id="A0A0D1A9A6"/>
<dbReference type="InterPro" id="IPR001851">
    <property type="entry name" value="ABC_transp_permease"/>
</dbReference>
<feature type="transmembrane region" description="Helical" evidence="6">
    <location>
        <begin position="55"/>
        <end position="72"/>
    </location>
</feature>
<keyword evidence="5 6" id="KW-0472">Membrane</keyword>
<keyword evidence="2" id="KW-1003">Cell membrane</keyword>
<dbReference type="Pfam" id="PF02653">
    <property type="entry name" value="BPD_transp_2"/>
    <property type="match status" value="1"/>
</dbReference>
<dbReference type="PANTHER" id="PTHR47089">
    <property type="entry name" value="ABC TRANSPORTER, PERMEASE PROTEIN"/>
    <property type="match status" value="1"/>
</dbReference>
<evidence type="ECO:0000256" key="2">
    <source>
        <dbReference type="ARBA" id="ARBA00022475"/>
    </source>
</evidence>
<dbReference type="STRING" id="1335616.WDC_0034"/>
<reference evidence="7 8" key="1">
    <citation type="submission" date="2013-08" db="EMBL/GenBank/DDBJ databases">
        <title>Lactobacillus wasatchii sp. WDC04, a late gas producing bacteria isolated from aged chedder cheese.</title>
        <authorList>
            <person name="Oberg C.J."/>
            <person name="Culumber M."/>
            <person name="McMahon D.J."/>
            <person name="Broadbent J.R."/>
            <person name="Oberg T.S."/>
            <person name="Ortaki F."/>
        </authorList>
    </citation>
    <scope>NUCLEOTIDE SEQUENCE [LARGE SCALE GENOMIC DNA]</scope>
    <source>
        <strain evidence="7 8">WDC04</strain>
    </source>
</reference>
<keyword evidence="3 6" id="KW-0812">Transmembrane</keyword>
<feature type="transmembrane region" description="Helical" evidence="6">
    <location>
        <begin position="84"/>
        <end position="100"/>
    </location>
</feature>
<feature type="transmembrane region" description="Helical" evidence="6">
    <location>
        <begin position="139"/>
        <end position="157"/>
    </location>
</feature>
<keyword evidence="4 6" id="KW-1133">Transmembrane helix</keyword>
<comment type="caution">
    <text evidence="7">The sequence shown here is derived from an EMBL/GenBank/DDBJ whole genome shotgun (WGS) entry which is preliminary data.</text>
</comment>
<dbReference type="GO" id="GO:0022857">
    <property type="term" value="F:transmembrane transporter activity"/>
    <property type="evidence" value="ECO:0007669"/>
    <property type="project" value="InterPro"/>
</dbReference>
<sequence>MVKQKYSGLLISLCAVLAGLIVGGIVMLVFGYAPLQNYGNLFNGAFGDIYSIGETLRGAAPLMLTGLGFSIASRAGFFNIGGSGQYLVGWFGSIAFALKFSFLPGWLLIIGSLVVGALLGGIWSWIAGFLRAYFGTSEVITTIMLNYISLYFVNFAVKQWFAAKGADASSNIAAKASLRTPLLEKSTDNSTFNWGFFIALILIILMWVYMTKTKSGFEINSVGLNPQACKYAGINTKKTIMIAMLLSGVLAGLAGCVDGLGNYQNISVSNSLPNIGFDGMAVALLANEHPIGIIFASILFSGLQIGGLSISVYSTTPTEIVDIVIASIIFFVGIRYLFERLLGSMFAKKGVNN</sequence>